<dbReference type="Proteomes" id="UP000263642">
    <property type="component" value="Unassembled WGS sequence"/>
</dbReference>
<dbReference type="EMBL" id="DQAY01000073">
    <property type="protein sequence ID" value="HCO23907.1"/>
    <property type="molecule type" value="Genomic_DNA"/>
</dbReference>
<protein>
    <submittedName>
        <fullName evidence="4">Uncharacterized protein</fullName>
    </submittedName>
</protein>
<evidence type="ECO:0000256" key="2">
    <source>
        <dbReference type="ARBA" id="ARBA00022803"/>
    </source>
</evidence>
<evidence type="ECO:0000256" key="3">
    <source>
        <dbReference type="PROSITE-ProRule" id="PRU00339"/>
    </source>
</evidence>
<organism evidence="4 5">
    <name type="scientific">Gimesia maris</name>
    <dbReference type="NCBI Taxonomy" id="122"/>
    <lineage>
        <taxon>Bacteria</taxon>
        <taxon>Pseudomonadati</taxon>
        <taxon>Planctomycetota</taxon>
        <taxon>Planctomycetia</taxon>
        <taxon>Planctomycetales</taxon>
        <taxon>Planctomycetaceae</taxon>
        <taxon>Gimesia</taxon>
    </lineage>
</organism>
<dbReference type="PROSITE" id="PS50293">
    <property type="entry name" value="TPR_REGION"/>
    <property type="match status" value="1"/>
</dbReference>
<dbReference type="InterPro" id="IPR011990">
    <property type="entry name" value="TPR-like_helical_dom_sf"/>
</dbReference>
<evidence type="ECO:0000256" key="1">
    <source>
        <dbReference type="ARBA" id="ARBA00022737"/>
    </source>
</evidence>
<feature type="repeat" description="TPR" evidence="3">
    <location>
        <begin position="141"/>
        <end position="174"/>
    </location>
</feature>
<name>A0A3D3R793_9PLAN</name>
<gene>
    <name evidence="4" type="ORF">DIT97_12975</name>
</gene>
<dbReference type="Pfam" id="PF07719">
    <property type="entry name" value="TPR_2"/>
    <property type="match status" value="1"/>
</dbReference>
<keyword evidence="2 3" id="KW-0802">TPR repeat</keyword>
<dbReference type="Gene3D" id="1.25.40.10">
    <property type="entry name" value="Tetratricopeptide repeat domain"/>
    <property type="match status" value="3"/>
</dbReference>
<keyword evidence="1" id="KW-0677">Repeat</keyword>
<dbReference type="Pfam" id="PF00515">
    <property type="entry name" value="TPR_1"/>
    <property type="match status" value="1"/>
</dbReference>
<dbReference type="SUPFAM" id="SSF81901">
    <property type="entry name" value="HCP-like"/>
    <property type="match status" value="1"/>
</dbReference>
<dbReference type="PANTHER" id="PTHR44858">
    <property type="entry name" value="TETRATRICOPEPTIDE REPEAT PROTEIN 6"/>
    <property type="match status" value="1"/>
</dbReference>
<dbReference type="SMART" id="SM00028">
    <property type="entry name" value="TPR"/>
    <property type="match status" value="6"/>
</dbReference>
<accession>A0A3D3R793</accession>
<dbReference type="PANTHER" id="PTHR44858:SF1">
    <property type="entry name" value="UDP-N-ACETYLGLUCOSAMINE--PEPTIDE N-ACETYLGLUCOSAMINYLTRANSFERASE SPINDLY-RELATED"/>
    <property type="match status" value="1"/>
</dbReference>
<dbReference type="AlphaFoldDB" id="A0A3D3R793"/>
<feature type="repeat" description="TPR" evidence="3">
    <location>
        <begin position="107"/>
        <end position="140"/>
    </location>
</feature>
<sequence length="365" mass="41337">MNAAFRNNLIQSALLLAVILHAHNHTYCEQPEIFSQTMIVATKGAELKTGEGLISQLNPGEVLVATQRNEEWLWIPLRGGWINVADLKAPEELISILDQFIETKPTAERYHLRGIAQQVLKNYPAALSDFAASLKLKPENAHIYVNRGNIRRLQNEYDLALEDLNRAIHLNGKDANAHYIRGLIRLEQKQLQTAVEDLTKAIQQNPQMVAALNARGIAYRELNQWDQALQDFNQAIKANNFVSEVFSNRAAIWEHRAQFDSAIKDYQRALELNPSSAVAHNDLAWLYVTCADEKLQDSELAVSHAEKACELTRYKDWNLLDTLATSYQANQQLNKASHTLTQAIQKAPVEQKKVLKMKLDKITNN</sequence>
<dbReference type="PROSITE" id="PS50005">
    <property type="entry name" value="TPR"/>
    <property type="match status" value="5"/>
</dbReference>
<evidence type="ECO:0000313" key="4">
    <source>
        <dbReference type="EMBL" id="HCO23907.1"/>
    </source>
</evidence>
<proteinExistence type="predicted"/>
<dbReference type="Pfam" id="PF13414">
    <property type="entry name" value="TPR_11"/>
    <property type="match status" value="1"/>
</dbReference>
<reference evidence="4 5" key="1">
    <citation type="journal article" date="2018" name="Nat. Biotechnol.">
        <title>A standardized bacterial taxonomy based on genome phylogeny substantially revises the tree of life.</title>
        <authorList>
            <person name="Parks D.H."/>
            <person name="Chuvochina M."/>
            <person name="Waite D.W."/>
            <person name="Rinke C."/>
            <person name="Skarshewski A."/>
            <person name="Chaumeil P.A."/>
            <person name="Hugenholtz P."/>
        </authorList>
    </citation>
    <scope>NUCLEOTIDE SEQUENCE [LARGE SCALE GENOMIC DNA]</scope>
    <source>
        <strain evidence="4">UBA9375</strain>
    </source>
</reference>
<dbReference type="InterPro" id="IPR019734">
    <property type="entry name" value="TPR_rpt"/>
</dbReference>
<feature type="repeat" description="TPR" evidence="3">
    <location>
        <begin position="175"/>
        <end position="208"/>
    </location>
</feature>
<dbReference type="InterPro" id="IPR013105">
    <property type="entry name" value="TPR_2"/>
</dbReference>
<feature type="repeat" description="TPR" evidence="3">
    <location>
        <begin position="243"/>
        <end position="276"/>
    </location>
</feature>
<feature type="repeat" description="TPR" evidence="3">
    <location>
        <begin position="209"/>
        <end position="242"/>
    </location>
</feature>
<evidence type="ECO:0000313" key="5">
    <source>
        <dbReference type="Proteomes" id="UP000263642"/>
    </source>
</evidence>
<comment type="caution">
    <text evidence="4">The sequence shown here is derived from an EMBL/GenBank/DDBJ whole genome shotgun (WGS) entry which is preliminary data.</text>
</comment>
<dbReference type="InterPro" id="IPR050498">
    <property type="entry name" value="Ycf3"/>
</dbReference>